<feature type="non-terminal residue" evidence="7">
    <location>
        <position position="595"/>
    </location>
</feature>
<evidence type="ECO:0000256" key="4">
    <source>
        <dbReference type="ARBA" id="ARBA00022833"/>
    </source>
</evidence>
<dbReference type="InterPro" id="IPR012337">
    <property type="entry name" value="RNaseH-like_sf"/>
</dbReference>
<keyword evidence="2" id="KW-0479">Metal-binding</keyword>
<keyword evidence="4" id="KW-0862">Zinc</keyword>
<feature type="region of interest" description="Disordered" evidence="6">
    <location>
        <begin position="573"/>
        <end position="595"/>
    </location>
</feature>
<dbReference type="GO" id="GO:0005634">
    <property type="term" value="C:nucleus"/>
    <property type="evidence" value="ECO:0007669"/>
    <property type="project" value="UniProtKB-SubCell"/>
</dbReference>
<gene>
    <name evidence="7" type="ORF">Egran_03493</name>
</gene>
<dbReference type="EMBL" id="NPHW01003914">
    <property type="protein sequence ID" value="OXV08744.1"/>
    <property type="molecule type" value="Genomic_DNA"/>
</dbReference>
<dbReference type="PANTHER" id="PTHR46481:SF10">
    <property type="entry name" value="ZINC FINGER BED DOMAIN-CONTAINING PROTEIN 39"/>
    <property type="match status" value="1"/>
</dbReference>
<comment type="caution">
    <text evidence="7">The sequence shown here is derived from an EMBL/GenBank/DDBJ whole genome shotgun (WGS) entry which is preliminary data.</text>
</comment>
<keyword evidence="3" id="KW-0863">Zinc-finger</keyword>
<evidence type="ECO:0000256" key="3">
    <source>
        <dbReference type="ARBA" id="ARBA00022771"/>
    </source>
</evidence>
<comment type="subcellular location">
    <subcellularLocation>
        <location evidence="1">Nucleus</location>
    </subcellularLocation>
</comment>
<dbReference type="SUPFAM" id="SSF53098">
    <property type="entry name" value="Ribonuclease H-like"/>
    <property type="match status" value="1"/>
</dbReference>
<dbReference type="AlphaFoldDB" id="A0A232LXE1"/>
<evidence type="ECO:0008006" key="9">
    <source>
        <dbReference type="Google" id="ProtNLM"/>
    </source>
</evidence>
<evidence type="ECO:0000256" key="1">
    <source>
        <dbReference type="ARBA" id="ARBA00004123"/>
    </source>
</evidence>
<reference evidence="7 8" key="1">
    <citation type="journal article" date="2015" name="Environ. Microbiol.">
        <title>Metagenome sequence of Elaphomyces granulatus from sporocarp tissue reveals Ascomycota ectomycorrhizal fingerprints of genome expansion and a Proteobacteria-rich microbiome.</title>
        <authorList>
            <person name="Quandt C.A."/>
            <person name="Kohler A."/>
            <person name="Hesse C.N."/>
            <person name="Sharpton T.J."/>
            <person name="Martin F."/>
            <person name="Spatafora J.W."/>
        </authorList>
    </citation>
    <scope>NUCLEOTIDE SEQUENCE [LARGE SCALE GENOMIC DNA]</scope>
    <source>
        <strain evidence="7 8">OSC145934</strain>
    </source>
</reference>
<dbReference type="OrthoDB" id="4837779at2759"/>
<name>A0A232LXE1_9EURO</name>
<proteinExistence type="predicted"/>
<sequence>MEYLNPNGKPLATPSQSICLSCVCEFESPLSREIPDSQDMITPPEPTSNTPHRIPDIMKKTWEKPSRSGARTRWSPDNEHYENIDLVGEVYYKREDKARKTPYGDVLHGKSTPVSDISQPTLNCFGVTSKKGANPTVTTTLDEAIIEWIIDTQQPFDIVDNEKWKWMWKIALNKPCPINSHQTLHRRIEKEFSKCQFLMYKELNASAETVSFSLDVWKAPNRKYILAVICHWTTEDFEDRQLVIHSGHFKGTHTGENMAKEIQEILQNFGLEQKRLAICGDNASNNPTLCRSLHRFLKQKFVDSVDKLDIPGNEKKLMLFKGDGSFIHCLAHVLNLVAKSMLKVLKAGSHRETKRVIEQMSADRRETFRIDETPQSAIARLRLIVLWILASEQRIDKYMEHAPVSLDYDVDTRWNALLKMLKIAIRERSAINRMCMECNPLRPLTLSETEWMFLGETFQVMLSLYEKTLLVSQTSSTIFQSTEIYWGLDDHFDEVIEMQGDWALVDPQIKEAVEAGRKTLEEYTRKMDVETIIPYAAAVLDPRVKTYLLKTHLGGGAFGVLDNLRTHFNEISPAETSLPPDLPNPIPSTSTSTSF</sequence>
<accession>A0A232LXE1</accession>
<dbReference type="Proteomes" id="UP000243515">
    <property type="component" value="Unassembled WGS sequence"/>
</dbReference>
<dbReference type="GO" id="GO:0008270">
    <property type="term" value="F:zinc ion binding"/>
    <property type="evidence" value="ECO:0007669"/>
    <property type="project" value="UniProtKB-KW"/>
</dbReference>
<evidence type="ECO:0000256" key="6">
    <source>
        <dbReference type="SAM" id="MobiDB-lite"/>
    </source>
</evidence>
<evidence type="ECO:0000313" key="8">
    <source>
        <dbReference type="Proteomes" id="UP000243515"/>
    </source>
</evidence>
<dbReference type="InterPro" id="IPR052035">
    <property type="entry name" value="ZnF_BED_domain_contain"/>
</dbReference>
<feature type="region of interest" description="Disordered" evidence="6">
    <location>
        <begin position="34"/>
        <end position="54"/>
    </location>
</feature>
<keyword evidence="5" id="KW-0539">Nucleus</keyword>
<evidence type="ECO:0000313" key="7">
    <source>
        <dbReference type="EMBL" id="OXV08744.1"/>
    </source>
</evidence>
<dbReference type="PANTHER" id="PTHR46481">
    <property type="entry name" value="ZINC FINGER BED DOMAIN-CONTAINING PROTEIN 4"/>
    <property type="match status" value="1"/>
</dbReference>
<evidence type="ECO:0000256" key="2">
    <source>
        <dbReference type="ARBA" id="ARBA00022723"/>
    </source>
</evidence>
<evidence type="ECO:0000256" key="5">
    <source>
        <dbReference type="ARBA" id="ARBA00023242"/>
    </source>
</evidence>
<organism evidence="7 8">
    <name type="scientific">Elaphomyces granulatus</name>
    <dbReference type="NCBI Taxonomy" id="519963"/>
    <lineage>
        <taxon>Eukaryota</taxon>
        <taxon>Fungi</taxon>
        <taxon>Dikarya</taxon>
        <taxon>Ascomycota</taxon>
        <taxon>Pezizomycotina</taxon>
        <taxon>Eurotiomycetes</taxon>
        <taxon>Eurotiomycetidae</taxon>
        <taxon>Eurotiales</taxon>
        <taxon>Elaphomycetaceae</taxon>
        <taxon>Elaphomyces</taxon>
    </lineage>
</organism>
<protein>
    <recommendedName>
        <fullName evidence="9">AC transposase</fullName>
    </recommendedName>
</protein>
<keyword evidence="8" id="KW-1185">Reference proteome</keyword>